<dbReference type="InterPro" id="IPR025420">
    <property type="entry name" value="DUF4143"/>
</dbReference>
<accession>A0A0G0G9Q1</accession>
<dbReference type="PANTHER" id="PTHR43566">
    <property type="entry name" value="CONSERVED PROTEIN"/>
    <property type="match status" value="1"/>
</dbReference>
<dbReference type="EMBL" id="LBRB01000013">
    <property type="protein sequence ID" value="KKP88442.1"/>
    <property type="molecule type" value="Genomic_DNA"/>
</dbReference>
<feature type="domain" description="AAA" evidence="1">
    <location>
        <begin position="18"/>
        <end position="139"/>
    </location>
</feature>
<dbReference type="InterPro" id="IPR041682">
    <property type="entry name" value="AAA_14"/>
</dbReference>
<dbReference type="STRING" id="1618333.UR93_C0013G0002"/>
<sequence>MHIKRQYDDLDKYLKRGKALVVYGPRRVGKTTLLKRYLSTIKIKYKLDSGDNIQTQHLLGSHDFKQIFSYLGDNQLIAIDEAQKVPNIGMALKIIVDQKPEIVTIATGSSSFDLSNQIGEPLTGRKKMIVLYPVSQMELKSDLSEYELKQNIEDYLLYGSYPEVLTAINKEEKIETLQDLVNSYLLKDILTLDKIKGSKKIFDLLKLLALQIGNEVSLSELANNLDIDIKTVGRYIDLLEKTFVIVRAGALSRNLRSEIVHKQKYYFVDTGVRNAIINQFNTLDSRNDVGALWENFIVIERLKKRTYQNIYGNWYFWRTYSQQEIDLIEERDGKLFGFECKWSVKKEVKPPKEWQKTYSGAEFTVITPDNYLEFIV</sequence>
<feature type="domain" description="DUF4143" evidence="2">
    <location>
        <begin position="187"/>
        <end position="343"/>
    </location>
</feature>
<dbReference type="Proteomes" id="UP000034316">
    <property type="component" value="Unassembled WGS sequence"/>
</dbReference>
<name>A0A0G0G9Q1_9BACT</name>
<evidence type="ECO:0000313" key="3">
    <source>
        <dbReference type="EMBL" id="KKP88442.1"/>
    </source>
</evidence>
<organism evidence="3 4">
    <name type="scientific">Berkelbacteria bacterium GW2011_GWA2_35_9</name>
    <dbReference type="NCBI Taxonomy" id="1618333"/>
    <lineage>
        <taxon>Bacteria</taxon>
        <taxon>Candidatus Berkelbacteria</taxon>
    </lineage>
</organism>
<gene>
    <name evidence="3" type="ORF">UR93_C0013G0002</name>
</gene>
<dbReference type="PATRIC" id="fig|1618333.3.peg.421"/>
<dbReference type="Gene3D" id="3.40.50.300">
    <property type="entry name" value="P-loop containing nucleotide triphosphate hydrolases"/>
    <property type="match status" value="1"/>
</dbReference>
<evidence type="ECO:0000313" key="4">
    <source>
        <dbReference type="Proteomes" id="UP000034316"/>
    </source>
</evidence>
<dbReference type="Pfam" id="PF13635">
    <property type="entry name" value="DUF4143"/>
    <property type="match status" value="1"/>
</dbReference>
<protein>
    <recommendedName>
        <fullName evidence="5">AAA+ ATPase domain-containing protein</fullName>
    </recommendedName>
</protein>
<comment type="caution">
    <text evidence="3">The sequence shown here is derived from an EMBL/GenBank/DDBJ whole genome shotgun (WGS) entry which is preliminary data.</text>
</comment>
<dbReference type="PANTHER" id="PTHR43566:SF1">
    <property type="entry name" value="AAA+ ATPASE DOMAIN-CONTAINING PROTEIN"/>
    <property type="match status" value="1"/>
</dbReference>
<dbReference type="SUPFAM" id="SSF52980">
    <property type="entry name" value="Restriction endonuclease-like"/>
    <property type="match status" value="1"/>
</dbReference>
<evidence type="ECO:0000259" key="2">
    <source>
        <dbReference type="Pfam" id="PF13635"/>
    </source>
</evidence>
<dbReference type="InterPro" id="IPR011335">
    <property type="entry name" value="Restrct_endonuc-II-like"/>
</dbReference>
<dbReference type="SUPFAM" id="SSF52540">
    <property type="entry name" value="P-loop containing nucleoside triphosphate hydrolases"/>
    <property type="match status" value="1"/>
</dbReference>
<evidence type="ECO:0008006" key="5">
    <source>
        <dbReference type="Google" id="ProtNLM"/>
    </source>
</evidence>
<proteinExistence type="predicted"/>
<dbReference type="InterPro" id="IPR027417">
    <property type="entry name" value="P-loop_NTPase"/>
</dbReference>
<dbReference type="Pfam" id="PF13173">
    <property type="entry name" value="AAA_14"/>
    <property type="match status" value="1"/>
</dbReference>
<reference evidence="3 4" key="1">
    <citation type="journal article" date="2015" name="Nature">
        <title>rRNA introns, odd ribosomes, and small enigmatic genomes across a large radiation of phyla.</title>
        <authorList>
            <person name="Brown C.T."/>
            <person name="Hug L.A."/>
            <person name="Thomas B.C."/>
            <person name="Sharon I."/>
            <person name="Castelle C.J."/>
            <person name="Singh A."/>
            <person name="Wilkins M.J."/>
            <person name="Williams K.H."/>
            <person name="Banfield J.F."/>
        </authorList>
    </citation>
    <scope>NUCLEOTIDE SEQUENCE [LARGE SCALE GENOMIC DNA]</scope>
</reference>
<dbReference type="AlphaFoldDB" id="A0A0G0G9Q1"/>
<evidence type="ECO:0000259" key="1">
    <source>
        <dbReference type="Pfam" id="PF13173"/>
    </source>
</evidence>